<feature type="region of interest" description="Disordered" evidence="1">
    <location>
        <begin position="430"/>
        <end position="455"/>
    </location>
</feature>
<dbReference type="Proteomes" id="UP000266723">
    <property type="component" value="Unassembled WGS sequence"/>
</dbReference>
<gene>
    <name evidence="2" type="ORF">DY000_02024273</name>
</gene>
<keyword evidence="3" id="KW-1185">Reference proteome</keyword>
<feature type="compositionally biased region" description="Polar residues" evidence="1">
    <location>
        <begin position="204"/>
        <end position="215"/>
    </location>
</feature>
<evidence type="ECO:0008006" key="4">
    <source>
        <dbReference type="Google" id="ProtNLM"/>
    </source>
</evidence>
<reference evidence="2 3" key="1">
    <citation type="journal article" date="2020" name="BMC Genomics">
        <title>Intraspecific diversification of the crop wild relative Brassica cretica Lam. using demographic model selection.</title>
        <authorList>
            <person name="Kioukis A."/>
            <person name="Michalopoulou V.A."/>
            <person name="Briers L."/>
            <person name="Pirintsos S."/>
            <person name="Studholme D.J."/>
            <person name="Pavlidis P."/>
            <person name="Sarris P.F."/>
        </authorList>
    </citation>
    <scope>NUCLEOTIDE SEQUENCE [LARGE SCALE GENOMIC DNA]</scope>
    <source>
        <strain evidence="3">cv. PFS-1207/04</strain>
    </source>
</reference>
<feature type="compositionally biased region" description="Polar residues" evidence="1">
    <location>
        <begin position="236"/>
        <end position="245"/>
    </location>
</feature>
<feature type="compositionally biased region" description="Basic and acidic residues" evidence="1">
    <location>
        <begin position="192"/>
        <end position="203"/>
    </location>
</feature>
<sequence length="455" mass="52133">MNSQLNLVHFGGTSAMAKRRLELDLEEEIIRIPECDLTEVSERFKRTLIGRVLHNGGRSLNWYCFACNRISHDVYSCSEISEEERERFVKELREQNVVASQNHQQLAPPPNSRINKRPRCPSGEAPKRSPTRYQYPGSSRGEKRSKESEYYWTAKRNEERSPREKDLRKGDHQDPVEKSFRRDSRNTSIWNRLEENESRDQRGTSRTGLNSSSQGNHRRPGNNRETNSREDRGNARSYNCSSPLSHQVWRPHSPTKETIKDPLGMSKKDGQRDSLRSKADSQQTVSEIPTKRYPPTTHENEPRSGVLIVYQNESSEERIRRLKGKAIVKGNQENTQTSAAKGLTIPGQYGRGGTLVIRDVSQQAPQSNKYPLGPMITEKSDEDDGLDIDKVMELEGLDDMEMTKEDEEEVDRMVNEFSDVVMDETTLDNDDLMIDEPGMDTEKDRCNIPIVSSNC</sequence>
<evidence type="ECO:0000313" key="2">
    <source>
        <dbReference type="EMBL" id="KAF3597923.1"/>
    </source>
</evidence>
<feature type="region of interest" description="Disordered" evidence="1">
    <location>
        <begin position="99"/>
        <end position="302"/>
    </location>
</feature>
<organism evidence="2 3">
    <name type="scientific">Brassica cretica</name>
    <name type="common">Mustard</name>
    <dbReference type="NCBI Taxonomy" id="69181"/>
    <lineage>
        <taxon>Eukaryota</taxon>
        <taxon>Viridiplantae</taxon>
        <taxon>Streptophyta</taxon>
        <taxon>Embryophyta</taxon>
        <taxon>Tracheophyta</taxon>
        <taxon>Spermatophyta</taxon>
        <taxon>Magnoliopsida</taxon>
        <taxon>eudicotyledons</taxon>
        <taxon>Gunneridae</taxon>
        <taxon>Pentapetalae</taxon>
        <taxon>rosids</taxon>
        <taxon>malvids</taxon>
        <taxon>Brassicales</taxon>
        <taxon>Brassicaceae</taxon>
        <taxon>Brassiceae</taxon>
        <taxon>Brassica</taxon>
    </lineage>
</organism>
<feature type="compositionally biased region" description="Acidic residues" evidence="1">
    <location>
        <begin position="430"/>
        <end position="439"/>
    </location>
</feature>
<feature type="compositionally biased region" description="Basic and acidic residues" evidence="1">
    <location>
        <begin position="254"/>
        <end position="279"/>
    </location>
</feature>
<comment type="caution">
    <text evidence="2">The sequence shown here is derived from an EMBL/GenBank/DDBJ whole genome shotgun (WGS) entry which is preliminary data.</text>
</comment>
<evidence type="ECO:0000256" key="1">
    <source>
        <dbReference type="SAM" id="MobiDB-lite"/>
    </source>
</evidence>
<proteinExistence type="predicted"/>
<dbReference type="EMBL" id="QGKV02000299">
    <property type="protein sequence ID" value="KAF3597923.1"/>
    <property type="molecule type" value="Genomic_DNA"/>
</dbReference>
<evidence type="ECO:0000313" key="3">
    <source>
        <dbReference type="Proteomes" id="UP000266723"/>
    </source>
</evidence>
<accession>A0ABQ7EMX9</accession>
<name>A0ABQ7EMX9_BRACR</name>
<feature type="compositionally biased region" description="Basic and acidic residues" evidence="1">
    <location>
        <begin position="140"/>
        <end position="185"/>
    </location>
</feature>
<protein>
    <recommendedName>
        <fullName evidence="4">Zinc knuckle CX2CX4HX4C domain-containing protein</fullName>
    </recommendedName>
</protein>